<name>A0A2K1Z5E1_POPTR</name>
<dbReference type="Proteomes" id="UP000006729">
    <property type="component" value="Chromosome 9"/>
</dbReference>
<proteinExistence type="predicted"/>
<dbReference type="InParanoid" id="A0A2K1Z5E1"/>
<dbReference type="AlphaFoldDB" id="A0A2K1Z5E1"/>
<evidence type="ECO:0000313" key="2">
    <source>
        <dbReference type="Proteomes" id="UP000006729"/>
    </source>
</evidence>
<protein>
    <submittedName>
        <fullName evidence="1">Uncharacterized protein</fullName>
    </submittedName>
</protein>
<keyword evidence="2" id="KW-1185">Reference proteome</keyword>
<dbReference type="EMBL" id="CM009298">
    <property type="protein sequence ID" value="PNT20503.1"/>
    <property type="molecule type" value="Genomic_DNA"/>
</dbReference>
<gene>
    <name evidence="1" type="ORF">POPTR_009G095000</name>
</gene>
<accession>A0A2K1Z5E1</accession>
<organism evidence="1 2">
    <name type="scientific">Populus trichocarpa</name>
    <name type="common">Western balsam poplar</name>
    <name type="synonym">Populus balsamifera subsp. trichocarpa</name>
    <dbReference type="NCBI Taxonomy" id="3694"/>
    <lineage>
        <taxon>Eukaryota</taxon>
        <taxon>Viridiplantae</taxon>
        <taxon>Streptophyta</taxon>
        <taxon>Embryophyta</taxon>
        <taxon>Tracheophyta</taxon>
        <taxon>Spermatophyta</taxon>
        <taxon>Magnoliopsida</taxon>
        <taxon>eudicotyledons</taxon>
        <taxon>Gunneridae</taxon>
        <taxon>Pentapetalae</taxon>
        <taxon>rosids</taxon>
        <taxon>fabids</taxon>
        <taxon>Malpighiales</taxon>
        <taxon>Salicaceae</taxon>
        <taxon>Saliceae</taxon>
        <taxon>Populus</taxon>
    </lineage>
</organism>
<reference evidence="1 2" key="1">
    <citation type="journal article" date="2006" name="Science">
        <title>The genome of black cottonwood, Populus trichocarpa (Torr. &amp; Gray).</title>
        <authorList>
            <person name="Tuskan G.A."/>
            <person name="Difazio S."/>
            <person name="Jansson S."/>
            <person name="Bohlmann J."/>
            <person name="Grigoriev I."/>
            <person name="Hellsten U."/>
            <person name="Putnam N."/>
            <person name="Ralph S."/>
            <person name="Rombauts S."/>
            <person name="Salamov A."/>
            <person name="Schein J."/>
            <person name="Sterck L."/>
            <person name="Aerts A."/>
            <person name="Bhalerao R.R."/>
            <person name="Bhalerao R.P."/>
            <person name="Blaudez D."/>
            <person name="Boerjan W."/>
            <person name="Brun A."/>
            <person name="Brunner A."/>
            <person name="Busov V."/>
            <person name="Campbell M."/>
            <person name="Carlson J."/>
            <person name="Chalot M."/>
            <person name="Chapman J."/>
            <person name="Chen G.L."/>
            <person name="Cooper D."/>
            <person name="Coutinho P.M."/>
            <person name="Couturier J."/>
            <person name="Covert S."/>
            <person name="Cronk Q."/>
            <person name="Cunningham R."/>
            <person name="Davis J."/>
            <person name="Degroeve S."/>
            <person name="Dejardin A."/>
            <person name="Depamphilis C."/>
            <person name="Detter J."/>
            <person name="Dirks B."/>
            <person name="Dubchak I."/>
            <person name="Duplessis S."/>
            <person name="Ehlting J."/>
            <person name="Ellis B."/>
            <person name="Gendler K."/>
            <person name="Goodstein D."/>
            <person name="Gribskov M."/>
            <person name="Grimwood J."/>
            <person name="Groover A."/>
            <person name="Gunter L."/>
            <person name="Hamberger B."/>
            <person name="Heinze B."/>
            <person name="Helariutta Y."/>
            <person name="Henrissat B."/>
            <person name="Holligan D."/>
            <person name="Holt R."/>
            <person name="Huang W."/>
            <person name="Islam-Faridi N."/>
            <person name="Jones S."/>
            <person name="Jones-Rhoades M."/>
            <person name="Jorgensen R."/>
            <person name="Joshi C."/>
            <person name="Kangasjarvi J."/>
            <person name="Karlsson J."/>
            <person name="Kelleher C."/>
            <person name="Kirkpatrick R."/>
            <person name="Kirst M."/>
            <person name="Kohler A."/>
            <person name="Kalluri U."/>
            <person name="Larimer F."/>
            <person name="Leebens-Mack J."/>
            <person name="Leple J.C."/>
            <person name="Locascio P."/>
            <person name="Lou Y."/>
            <person name="Lucas S."/>
            <person name="Martin F."/>
            <person name="Montanini B."/>
            <person name="Napoli C."/>
            <person name="Nelson D.R."/>
            <person name="Nelson C."/>
            <person name="Nieminen K."/>
            <person name="Nilsson O."/>
            <person name="Pereda V."/>
            <person name="Peter G."/>
            <person name="Philippe R."/>
            <person name="Pilate G."/>
            <person name="Poliakov A."/>
            <person name="Razumovskaya J."/>
            <person name="Richardson P."/>
            <person name="Rinaldi C."/>
            <person name="Ritland K."/>
            <person name="Rouze P."/>
            <person name="Ryaboy D."/>
            <person name="Schmutz J."/>
            <person name="Schrader J."/>
            <person name="Segerman B."/>
            <person name="Shin H."/>
            <person name="Siddiqui A."/>
            <person name="Sterky F."/>
            <person name="Terry A."/>
            <person name="Tsai C.J."/>
            <person name="Uberbacher E."/>
            <person name="Unneberg P."/>
            <person name="Vahala J."/>
            <person name="Wall K."/>
            <person name="Wessler S."/>
            <person name="Yang G."/>
            <person name="Yin T."/>
            <person name="Douglas C."/>
            <person name="Marra M."/>
            <person name="Sandberg G."/>
            <person name="Van de Peer Y."/>
            <person name="Rokhsar D."/>
        </authorList>
    </citation>
    <scope>NUCLEOTIDE SEQUENCE [LARGE SCALE GENOMIC DNA]</scope>
    <source>
        <strain evidence="2">cv. Nisqually</strain>
    </source>
</reference>
<sequence>MLLSEEPPSTTAVSSAFFNFNAFCFISTASGPTVASDNILASDLKTCSLNFINKRLYIICRRNLYNFEW</sequence>
<evidence type="ECO:0000313" key="1">
    <source>
        <dbReference type="EMBL" id="PNT20503.1"/>
    </source>
</evidence>